<dbReference type="EMBL" id="JAJEWP010000001">
    <property type="protein sequence ID" value="MCC2615463.1"/>
    <property type="molecule type" value="Genomic_DNA"/>
</dbReference>
<keyword evidence="7" id="KW-0464">Manganese</keyword>
<dbReference type="NCBIfam" id="NF007980">
    <property type="entry name" value="PRK10707.1"/>
    <property type="match status" value="1"/>
</dbReference>
<name>A0ABS8G4L2_9ALTE</name>
<dbReference type="CDD" id="cd03426">
    <property type="entry name" value="NUDIX_CoAse_Nudt7"/>
    <property type="match status" value="1"/>
</dbReference>
<dbReference type="Proteomes" id="UP001520878">
    <property type="component" value="Unassembled WGS sequence"/>
</dbReference>
<protein>
    <submittedName>
        <fullName evidence="9">CoA pyrophosphatase</fullName>
    </submittedName>
</protein>
<keyword evidence="10" id="KW-1185">Reference proteome</keyword>
<evidence type="ECO:0000256" key="7">
    <source>
        <dbReference type="ARBA" id="ARBA00023211"/>
    </source>
</evidence>
<dbReference type="InterPro" id="IPR015797">
    <property type="entry name" value="NUDIX_hydrolase-like_dom_sf"/>
</dbReference>
<proteinExistence type="inferred from homology"/>
<evidence type="ECO:0000256" key="6">
    <source>
        <dbReference type="ARBA" id="ARBA00022842"/>
    </source>
</evidence>
<sequence length="195" mass="22201">MNKEQFLQRFHHARQVQGEPDYPLRKPGKPAAVLMPILERDTQLSMLFTVRARHLKHHGGQISFPGGKLEASDNSLLDAALREAHEEIGLPLSQVQIVGTLPRYRTISGFEVLPFIGFVRGDVDFRLDDNEVDAIFDVPLDFLLNPANHLIHEVNRKGHRHPIYFIPWQDKHIWGATASFVRTLSHHVQPDCLSA</sequence>
<comment type="cofactor">
    <cofactor evidence="2">
        <name>Mg(2+)</name>
        <dbReference type="ChEBI" id="CHEBI:18420"/>
    </cofactor>
</comment>
<dbReference type="RefSeq" id="WP_229157363.1">
    <property type="nucleotide sequence ID" value="NZ_JAJEWP010000001.1"/>
</dbReference>
<dbReference type="InterPro" id="IPR000086">
    <property type="entry name" value="NUDIX_hydrolase_dom"/>
</dbReference>
<comment type="similarity">
    <text evidence="3">Belongs to the Nudix hydrolase family. PCD1 subfamily.</text>
</comment>
<keyword evidence="4" id="KW-0479">Metal-binding</keyword>
<comment type="cofactor">
    <cofactor evidence="1">
        <name>Mn(2+)</name>
        <dbReference type="ChEBI" id="CHEBI:29035"/>
    </cofactor>
</comment>
<evidence type="ECO:0000256" key="2">
    <source>
        <dbReference type="ARBA" id="ARBA00001946"/>
    </source>
</evidence>
<gene>
    <name evidence="9" type="ORF">LJ739_04320</name>
</gene>
<dbReference type="PANTHER" id="PTHR12992:SF11">
    <property type="entry name" value="MITOCHONDRIAL COENZYME A DIPHOSPHATASE NUDT8"/>
    <property type="match status" value="1"/>
</dbReference>
<dbReference type="PROSITE" id="PS01293">
    <property type="entry name" value="NUDIX_COA"/>
    <property type="match status" value="1"/>
</dbReference>
<evidence type="ECO:0000256" key="4">
    <source>
        <dbReference type="ARBA" id="ARBA00022723"/>
    </source>
</evidence>
<organism evidence="9 10">
    <name type="scientific">Fluctibacter halophilus</name>
    <dbReference type="NCBI Taxonomy" id="226011"/>
    <lineage>
        <taxon>Bacteria</taxon>
        <taxon>Pseudomonadati</taxon>
        <taxon>Pseudomonadota</taxon>
        <taxon>Gammaproteobacteria</taxon>
        <taxon>Alteromonadales</taxon>
        <taxon>Alteromonadaceae</taxon>
        <taxon>Fluctibacter</taxon>
    </lineage>
</organism>
<reference evidence="9 10" key="1">
    <citation type="submission" date="2021-10" db="EMBL/GenBank/DDBJ databases">
        <title>Draft genome of Aestuariibacter halophilus JC2043.</title>
        <authorList>
            <person name="Emsley S.A."/>
            <person name="Pfannmuller K.M."/>
            <person name="Ushijima B."/>
            <person name="Saw J.H."/>
            <person name="Videau P."/>
        </authorList>
    </citation>
    <scope>NUCLEOTIDE SEQUENCE [LARGE SCALE GENOMIC DNA]</scope>
    <source>
        <strain evidence="9 10">JC2043</strain>
    </source>
</reference>
<evidence type="ECO:0000313" key="9">
    <source>
        <dbReference type="EMBL" id="MCC2615463.1"/>
    </source>
</evidence>
<dbReference type="SUPFAM" id="SSF55811">
    <property type="entry name" value="Nudix"/>
    <property type="match status" value="1"/>
</dbReference>
<keyword evidence="6" id="KW-0460">Magnesium</keyword>
<dbReference type="InterPro" id="IPR045121">
    <property type="entry name" value="CoAse"/>
</dbReference>
<keyword evidence="5" id="KW-0378">Hydrolase</keyword>
<feature type="domain" description="Nudix hydrolase" evidence="8">
    <location>
        <begin position="28"/>
        <end position="160"/>
    </location>
</feature>
<dbReference type="Gene3D" id="3.90.79.10">
    <property type="entry name" value="Nucleoside Triphosphate Pyrophosphohydrolase"/>
    <property type="match status" value="1"/>
</dbReference>
<evidence type="ECO:0000313" key="10">
    <source>
        <dbReference type="Proteomes" id="UP001520878"/>
    </source>
</evidence>
<dbReference type="PROSITE" id="PS51462">
    <property type="entry name" value="NUDIX"/>
    <property type="match status" value="1"/>
</dbReference>
<dbReference type="PANTHER" id="PTHR12992">
    <property type="entry name" value="NUDIX HYDROLASE"/>
    <property type="match status" value="1"/>
</dbReference>
<evidence type="ECO:0000256" key="3">
    <source>
        <dbReference type="ARBA" id="ARBA00006506"/>
    </source>
</evidence>
<evidence type="ECO:0000259" key="8">
    <source>
        <dbReference type="PROSITE" id="PS51462"/>
    </source>
</evidence>
<evidence type="ECO:0000256" key="1">
    <source>
        <dbReference type="ARBA" id="ARBA00001936"/>
    </source>
</evidence>
<evidence type="ECO:0000256" key="5">
    <source>
        <dbReference type="ARBA" id="ARBA00022801"/>
    </source>
</evidence>
<comment type="caution">
    <text evidence="9">The sequence shown here is derived from an EMBL/GenBank/DDBJ whole genome shotgun (WGS) entry which is preliminary data.</text>
</comment>
<dbReference type="Pfam" id="PF00293">
    <property type="entry name" value="NUDIX"/>
    <property type="match status" value="1"/>
</dbReference>
<accession>A0ABS8G4L2</accession>
<dbReference type="InterPro" id="IPR000059">
    <property type="entry name" value="NUDIX_hydrolase_NudL_CS"/>
</dbReference>